<dbReference type="Proteomes" id="UP000030960">
    <property type="component" value="Unassembled WGS sequence"/>
</dbReference>
<dbReference type="InterPro" id="IPR036526">
    <property type="entry name" value="C-N_Hydrolase_sf"/>
</dbReference>
<dbReference type="InterPro" id="IPR044083">
    <property type="entry name" value="RamA-like"/>
</dbReference>
<dbReference type="AlphaFoldDB" id="A0A0B3S3B7"/>
<dbReference type="STRING" id="561184.SAMN05216376_107137"/>
<accession>A0A0B3S3B7</accession>
<dbReference type="GO" id="GO:0016787">
    <property type="term" value="F:hydrolase activity"/>
    <property type="evidence" value="ECO:0007669"/>
    <property type="project" value="UniProtKB-KW"/>
</dbReference>
<dbReference type="PANTHER" id="PTHR23088:SF27">
    <property type="entry name" value="DEAMINATED GLUTATHIONE AMIDASE"/>
    <property type="match status" value="1"/>
</dbReference>
<dbReference type="CDD" id="cd07576">
    <property type="entry name" value="R-amidase_like"/>
    <property type="match status" value="1"/>
</dbReference>
<dbReference type="EC" id="3.5.-.-" evidence="2"/>
<dbReference type="InterPro" id="IPR003010">
    <property type="entry name" value="C-N_Hydrolase"/>
</dbReference>
<dbReference type="Gene3D" id="3.60.110.10">
    <property type="entry name" value="Carbon-nitrogen hydrolase"/>
    <property type="match status" value="1"/>
</dbReference>
<dbReference type="RefSeq" id="WP_043137167.1">
    <property type="nucleotide sequence ID" value="NZ_JSUQ01000002.1"/>
</dbReference>
<evidence type="ECO:0000259" key="1">
    <source>
        <dbReference type="PROSITE" id="PS50263"/>
    </source>
</evidence>
<keyword evidence="2" id="KW-0378">Hydrolase</keyword>
<feature type="domain" description="CN hydrolase" evidence="1">
    <location>
        <begin position="1"/>
        <end position="236"/>
    </location>
</feature>
<dbReference type="OrthoDB" id="9811121at2"/>
<proteinExistence type="predicted"/>
<dbReference type="PANTHER" id="PTHR23088">
    <property type="entry name" value="NITRILASE-RELATED"/>
    <property type="match status" value="1"/>
</dbReference>
<dbReference type="SUPFAM" id="SSF56317">
    <property type="entry name" value="Carbon-nitrogen hydrolase"/>
    <property type="match status" value="1"/>
</dbReference>
<protein>
    <submittedName>
        <fullName evidence="2">Hydrolase in PqqF 5'region</fullName>
        <ecNumber evidence="2">3.5.-.-</ecNumber>
    </submittedName>
</protein>
<comment type="caution">
    <text evidence="2">The sequence shown here is derived from an EMBL/GenBank/DDBJ whole genome shotgun (WGS) entry which is preliminary data.</text>
</comment>
<reference evidence="2 3" key="1">
    <citation type="submission" date="2014-10" db="EMBL/GenBank/DDBJ databases">
        <title>Genome sequence of Ponticoccus sp. strain UMTAT08 isolated from clonal culture of toxic dinoflagellate Alexandrium tamiyavanichii.</title>
        <authorList>
            <person name="Gan H.Y."/>
            <person name="Muhd D.-D."/>
            <person name="Mohd Noor M.E."/>
            <person name="Yeong Y.S."/>
            <person name="Usup G."/>
        </authorList>
    </citation>
    <scope>NUCLEOTIDE SEQUENCE [LARGE SCALE GENOMIC DNA]</scope>
    <source>
        <strain evidence="2 3">UMTAT08</strain>
    </source>
</reference>
<organism evidence="2 3">
    <name type="scientific">Mameliella alba</name>
    <dbReference type="NCBI Taxonomy" id="561184"/>
    <lineage>
        <taxon>Bacteria</taxon>
        <taxon>Pseudomonadati</taxon>
        <taxon>Pseudomonadota</taxon>
        <taxon>Alphaproteobacteria</taxon>
        <taxon>Rhodobacterales</taxon>
        <taxon>Roseobacteraceae</taxon>
        <taxon>Mameliella</taxon>
    </lineage>
</organism>
<keyword evidence="3" id="KW-1185">Reference proteome</keyword>
<evidence type="ECO:0000313" key="2">
    <source>
        <dbReference type="EMBL" id="KHQ54777.1"/>
    </source>
</evidence>
<sequence>MKLALYQGAPTDGDIEGAFDRIERALTAASAMGARMAVFPELFLPGYNRPDLHSALSQEQDGDWERRLADLCRVAGVGLTLGWAERDGDTVFNAASCFDPTGAKLAHYRKVQLFGPMEAASFAPGEAYCTFDLGGFRAALLICYDVEFAHHVTALSRRGVDLLLVPTANPAGFENVADVLVPARAFENAMTVVYANYHGSEAGLEFGGHSAIVGPDGNVLARAGAGEALLIADLGHRDRLDSGFLSTQNRDRREIE</sequence>
<name>A0A0B3S3B7_9RHOB</name>
<evidence type="ECO:0000313" key="3">
    <source>
        <dbReference type="Proteomes" id="UP000030960"/>
    </source>
</evidence>
<dbReference type="EMBL" id="JSUQ01000002">
    <property type="protein sequence ID" value="KHQ54777.1"/>
    <property type="molecule type" value="Genomic_DNA"/>
</dbReference>
<dbReference type="PROSITE" id="PS50263">
    <property type="entry name" value="CN_HYDROLASE"/>
    <property type="match status" value="1"/>
</dbReference>
<gene>
    <name evidence="2" type="ORF">OA50_00612</name>
</gene>
<dbReference type="PATRIC" id="fig|1515334.3.peg.618"/>
<dbReference type="Pfam" id="PF00795">
    <property type="entry name" value="CN_hydrolase"/>
    <property type="match status" value="1"/>
</dbReference>